<proteinExistence type="predicted"/>
<dbReference type="SUPFAM" id="SSF48239">
    <property type="entry name" value="Terpenoid cyclases/Protein prenyltransferases"/>
    <property type="match status" value="1"/>
</dbReference>
<evidence type="ECO:0000256" key="1">
    <source>
        <dbReference type="ARBA" id="ARBA00022729"/>
    </source>
</evidence>
<dbReference type="InterPro" id="IPR008930">
    <property type="entry name" value="Terpenoid_cyclase/PrenylTrfase"/>
</dbReference>
<keyword evidence="1" id="KW-0732">Signal</keyword>
<accession>X0YFD5</accession>
<dbReference type="GO" id="GO:0004866">
    <property type="term" value="F:endopeptidase inhibitor activity"/>
    <property type="evidence" value="ECO:0007669"/>
    <property type="project" value="InterPro"/>
</dbReference>
<dbReference type="InterPro" id="IPR013783">
    <property type="entry name" value="Ig-like_fold"/>
</dbReference>
<comment type="caution">
    <text evidence="4">The sequence shown here is derived from an EMBL/GenBank/DDBJ whole genome shotgun (WGS) entry which is preliminary data.</text>
</comment>
<name>X0YFD5_9ZZZZ</name>
<dbReference type="Gene3D" id="1.50.10.20">
    <property type="match status" value="1"/>
</dbReference>
<dbReference type="PANTHER" id="PTHR11412:SF136">
    <property type="entry name" value="CD109 ANTIGEN"/>
    <property type="match status" value="1"/>
</dbReference>
<dbReference type="Pfam" id="PF00207">
    <property type="entry name" value="A2M"/>
    <property type="match status" value="1"/>
</dbReference>
<dbReference type="InterPro" id="IPR001599">
    <property type="entry name" value="Macroglobln_a2"/>
</dbReference>
<dbReference type="Gene3D" id="2.60.40.10">
    <property type="entry name" value="Immunoglobulins"/>
    <property type="match status" value="1"/>
</dbReference>
<keyword evidence="2" id="KW-0882">Thioester bond</keyword>
<dbReference type="AlphaFoldDB" id="X0YFD5"/>
<feature type="non-terminal residue" evidence="4">
    <location>
        <position position="235"/>
    </location>
</feature>
<sequence length="235" mass="26224">MPENLTAWKIRCWAMGHGTRVGQADTEVVTRKNLIVRLQAPRFFVETDEVVLSANVHNYLDGAKQARVELHFEGDTLSCDGPLTQTVDIPAGGEARVDWRVKVTREGQATIRMSALTDEESDAMQMSFPVYVHGMSKMDSFSGAVRPDQAAGSFTFLVPQQRRPADSRLEVRYSPTLAGAMVDALPYMIDYPYGCTEQTLNRFLPAVITQKVLVDMGLDLEAIREKRTNLNAQEI</sequence>
<evidence type="ECO:0000313" key="4">
    <source>
        <dbReference type="EMBL" id="GAG35531.1"/>
    </source>
</evidence>
<protein>
    <recommendedName>
        <fullName evidence="3">Alpha-2-macroglobulin domain-containing protein</fullName>
    </recommendedName>
</protein>
<dbReference type="SMART" id="SM01419">
    <property type="entry name" value="Thiol-ester_cl"/>
    <property type="match status" value="1"/>
</dbReference>
<organism evidence="4">
    <name type="scientific">marine sediment metagenome</name>
    <dbReference type="NCBI Taxonomy" id="412755"/>
    <lineage>
        <taxon>unclassified sequences</taxon>
        <taxon>metagenomes</taxon>
        <taxon>ecological metagenomes</taxon>
    </lineage>
</organism>
<gene>
    <name evidence="4" type="ORF">S01H1_74267</name>
</gene>
<dbReference type="InterPro" id="IPR047565">
    <property type="entry name" value="Alpha-macroglob_thiol-ester_cl"/>
</dbReference>
<evidence type="ECO:0000259" key="3">
    <source>
        <dbReference type="SMART" id="SM01360"/>
    </source>
</evidence>
<dbReference type="PANTHER" id="PTHR11412">
    <property type="entry name" value="MACROGLOBULIN / COMPLEMENT"/>
    <property type="match status" value="1"/>
</dbReference>
<feature type="domain" description="Alpha-2-macroglobulin" evidence="3">
    <location>
        <begin position="1"/>
        <end position="70"/>
    </location>
</feature>
<reference evidence="4" key="1">
    <citation type="journal article" date="2014" name="Front. Microbiol.">
        <title>High frequency of phylogenetically diverse reductive dehalogenase-homologous genes in deep subseafloor sedimentary metagenomes.</title>
        <authorList>
            <person name="Kawai M."/>
            <person name="Futagami T."/>
            <person name="Toyoda A."/>
            <person name="Takaki Y."/>
            <person name="Nishi S."/>
            <person name="Hori S."/>
            <person name="Arai W."/>
            <person name="Tsubouchi T."/>
            <person name="Morono Y."/>
            <person name="Uchiyama I."/>
            <person name="Ito T."/>
            <person name="Fujiyama A."/>
            <person name="Inagaki F."/>
            <person name="Takami H."/>
        </authorList>
    </citation>
    <scope>NUCLEOTIDE SEQUENCE</scope>
    <source>
        <strain evidence="4">Expedition CK06-06</strain>
    </source>
</reference>
<dbReference type="InterPro" id="IPR050473">
    <property type="entry name" value="A2M/Complement_sys"/>
</dbReference>
<dbReference type="EMBL" id="BARS01049674">
    <property type="protein sequence ID" value="GAG35531.1"/>
    <property type="molecule type" value="Genomic_DNA"/>
</dbReference>
<dbReference type="SMART" id="SM01360">
    <property type="entry name" value="A2M"/>
    <property type="match status" value="1"/>
</dbReference>
<evidence type="ECO:0000256" key="2">
    <source>
        <dbReference type="ARBA" id="ARBA00022966"/>
    </source>
</evidence>